<dbReference type="Proteomes" id="UP001164929">
    <property type="component" value="Chromosome 7"/>
</dbReference>
<evidence type="ECO:0000313" key="2">
    <source>
        <dbReference type="Proteomes" id="UP001164929"/>
    </source>
</evidence>
<evidence type="ECO:0000313" key="1">
    <source>
        <dbReference type="EMBL" id="KAJ6990496.1"/>
    </source>
</evidence>
<name>A0AAD6VWH3_9ROSI</name>
<keyword evidence="2" id="KW-1185">Reference proteome</keyword>
<dbReference type="EMBL" id="JAQIZT010000007">
    <property type="protein sequence ID" value="KAJ6990496.1"/>
    <property type="molecule type" value="Genomic_DNA"/>
</dbReference>
<sequence length="72" mass="7801">MVYPALNGNAYASVHLDPAMKEDAQSSYFSNKQGMHPPPIFGSSPNLEAFQACRYHVDDGHGAANSTPCLFQ</sequence>
<organism evidence="1 2">
    <name type="scientific">Populus alba x Populus x berolinensis</name>
    <dbReference type="NCBI Taxonomy" id="444605"/>
    <lineage>
        <taxon>Eukaryota</taxon>
        <taxon>Viridiplantae</taxon>
        <taxon>Streptophyta</taxon>
        <taxon>Embryophyta</taxon>
        <taxon>Tracheophyta</taxon>
        <taxon>Spermatophyta</taxon>
        <taxon>Magnoliopsida</taxon>
        <taxon>eudicotyledons</taxon>
        <taxon>Gunneridae</taxon>
        <taxon>Pentapetalae</taxon>
        <taxon>rosids</taxon>
        <taxon>fabids</taxon>
        <taxon>Malpighiales</taxon>
        <taxon>Salicaceae</taxon>
        <taxon>Saliceae</taxon>
        <taxon>Populus</taxon>
    </lineage>
</organism>
<comment type="caution">
    <text evidence="1">The sequence shown here is derived from an EMBL/GenBank/DDBJ whole genome shotgun (WGS) entry which is preliminary data.</text>
</comment>
<gene>
    <name evidence="1" type="ORF">NC653_018910</name>
</gene>
<reference evidence="1" key="1">
    <citation type="journal article" date="2023" name="Mol. Ecol. Resour.">
        <title>Chromosome-level genome assembly of a triploid poplar Populus alba 'Berolinensis'.</title>
        <authorList>
            <person name="Chen S."/>
            <person name="Yu Y."/>
            <person name="Wang X."/>
            <person name="Wang S."/>
            <person name="Zhang T."/>
            <person name="Zhou Y."/>
            <person name="He R."/>
            <person name="Meng N."/>
            <person name="Wang Y."/>
            <person name="Liu W."/>
            <person name="Liu Z."/>
            <person name="Liu J."/>
            <person name="Guo Q."/>
            <person name="Huang H."/>
            <person name="Sederoff R.R."/>
            <person name="Wang G."/>
            <person name="Qu G."/>
            <person name="Chen S."/>
        </authorList>
    </citation>
    <scope>NUCLEOTIDE SEQUENCE</scope>
    <source>
        <strain evidence="1">SC-2020</strain>
    </source>
</reference>
<accession>A0AAD6VWH3</accession>
<protein>
    <submittedName>
        <fullName evidence="1">Uncharacterized protein</fullName>
    </submittedName>
</protein>
<proteinExistence type="predicted"/>
<dbReference type="AlphaFoldDB" id="A0AAD6VWH3"/>